<evidence type="ECO:0000313" key="3">
    <source>
        <dbReference type="Proteomes" id="UP000886476"/>
    </source>
</evidence>
<feature type="compositionally biased region" description="Basic residues" evidence="1">
    <location>
        <begin position="544"/>
        <end position="553"/>
    </location>
</feature>
<accession>A0ABX2C6G6</accession>
<reference evidence="2" key="1">
    <citation type="submission" date="2020-05" db="EMBL/GenBank/DDBJ databases">
        <title>Nod-independent and nitrogen-fixing Bradyrhizobium aeschynomene sp. nov. isolated from nodules of Aeschynomene indica.</title>
        <authorList>
            <person name="Zhang Z."/>
        </authorList>
    </citation>
    <scope>NUCLEOTIDE SEQUENCE</scope>
    <source>
        <strain evidence="2">83012</strain>
    </source>
</reference>
<feature type="region of interest" description="Disordered" evidence="1">
    <location>
        <begin position="489"/>
        <end position="563"/>
    </location>
</feature>
<organism evidence="2 3">
    <name type="scientific">Bradyrhizobium aeschynomenes</name>
    <dbReference type="NCBI Taxonomy" id="2734909"/>
    <lineage>
        <taxon>Bacteria</taxon>
        <taxon>Pseudomonadati</taxon>
        <taxon>Pseudomonadota</taxon>
        <taxon>Alphaproteobacteria</taxon>
        <taxon>Hyphomicrobiales</taxon>
        <taxon>Nitrobacteraceae</taxon>
        <taxon>Bradyrhizobium</taxon>
    </lineage>
</organism>
<dbReference type="Proteomes" id="UP000886476">
    <property type="component" value="Unassembled WGS sequence"/>
</dbReference>
<evidence type="ECO:0000313" key="2">
    <source>
        <dbReference type="EMBL" id="NPU63869.1"/>
    </source>
</evidence>
<protein>
    <submittedName>
        <fullName evidence="2">Uncharacterized protein</fullName>
    </submittedName>
</protein>
<dbReference type="EMBL" id="JABFDN010000001">
    <property type="protein sequence ID" value="NPU63869.1"/>
    <property type="molecule type" value="Genomic_DNA"/>
</dbReference>
<name>A0ABX2C6G6_9BRAD</name>
<proteinExistence type="predicted"/>
<feature type="compositionally biased region" description="Low complexity" evidence="1">
    <location>
        <begin position="554"/>
        <end position="563"/>
    </location>
</feature>
<comment type="caution">
    <text evidence="2">The sequence shown here is derived from an EMBL/GenBank/DDBJ whole genome shotgun (WGS) entry which is preliminary data.</text>
</comment>
<sequence>MAANTFNPTALANGTSNLLVRASALNLSTDLVQAGVVFNDAVRISAGLFSTPQNSGNSNPFLGSYTTDLHAVQNDINAMLANPGQVTVGGQSFTLNATDTAVLTQVSNEITTLINTAPLTANPATLAEADQTLHNVQMQILSQIQGDAHLSAALNNVPFLANTGAMDVAFQTLPAGNDSATNLAAAATGDLTAIGTVFNAVADLSLGGMSANNINQIQADFTAITQGLQNILNDPAKLAAIEAGETSVAAQTTTLHLMTILSQANLQLNNYNVAETMANPTALRGSADNIVDMIDVFQNDEALNKAAGGTGAPGHIGGFSEMPGGLTGTVTRFQDNQAQTNFWANFLAEGNTLGAKLVAVANGTMTASQALIDQITNYQNFGAAFDMAQGAVFKGRFDDELVAGALQSDTTMATKALMGIMNGDTGAALATDQAMLKAAAANYIGNAGDIAGNNIAIGGSDYVTSATSFVTATAVNGIAQGTGMPAGANPNIANGTGGAAAAPTTPAPTTPAPTTPAPTTPAPTTPAPTTPAPTTGGGTNTNTTHHHHCHNSHHTATAATAGTAAAAAAGTAAAATTLPDMSHHHAMHHMWG</sequence>
<gene>
    <name evidence="2" type="ORF">HL667_02540</name>
</gene>
<feature type="compositionally biased region" description="Low complexity" evidence="1">
    <location>
        <begin position="489"/>
        <end position="504"/>
    </location>
</feature>
<evidence type="ECO:0000256" key="1">
    <source>
        <dbReference type="SAM" id="MobiDB-lite"/>
    </source>
</evidence>
<dbReference type="RefSeq" id="WP_172108687.1">
    <property type="nucleotide sequence ID" value="NZ_JABFDM010000006.1"/>
</dbReference>
<feature type="compositionally biased region" description="Pro residues" evidence="1">
    <location>
        <begin position="505"/>
        <end position="531"/>
    </location>
</feature>
<keyword evidence="3" id="KW-1185">Reference proteome</keyword>